<dbReference type="PANTHER" id="PTHR46470:SF2">
    <property type="entry name" value="GLYCERALDEHYDE 3-PHOSPHATE PHOSPHATASE"/>
    <property type="match status" value="1"/>
</dbReference>
<comment type="caution">
    <text evidence="5">The sequence shown here is derived from an EMBL/GenBank/DDBJ whole genome shotgun (WGS) entry which is preliminary data.</text>
</comment>
<dbReference type="PANTHER" id="PTHR46470">
    <property type="entry name" value="N-ACYLNEURAMINATE-9-PHOSPHATASE"/>
    <property type="match status" value="1"/>
</dbReference>
<dbReference type="SUPFAM" id="SSF56784">
    <property type="entry name" value="HAD-like"/>
    <property type="match status" value="1"/>
</dbReference>
<keyword evidence="2" id="KW-0479">Metal-binding</keyword>
<dbReference type="GO" id="GO:0046872">
    <property type="term" value="F:metal ion binding"/>
    <property type="evidence" value="ECO:0007669"/>
    <property type="project" value="UniProtKB-KW"/>
</dbReference>
<evidence type="ECO:0000256" key="4">
    <source>
        <dbReference type="ARBA" id="ARBA00022842"/>
    </source>
</evidence>
<keyword evidence="3 5" id="KW-0378">Hydrolase</keyword>
<keyword evidence="4" id="KW-0460">Magnesium</keyword>
<protein>
    <submittedName>
        <fullName evidence="5">HAD family hydrolase</fullName>
    </submittedName>
</protein>
<evidence type="ECO:0000256" key="3">
    <source>
        <dbReference type="ARBA" id="ARBA00022801"/>
    </source>
</evidence>
<name>A0A3P3UB65_9BACL</name>
<dbReference type="EMBL" id="RRCN01000001">
    <property type="protein sequence ID" value="RRJ67602.1"/>
    <property type="molecule type" value="Genomic_DNA"/>
</dbReference>
<dbReference type="SFLD" id="SFLDS00003">
    <property type="entry name" value="Haloacid_Dehalogenase"/>
    <property type="match status" value="1"/>
</dbReference>
<dbReference type="InterPro" id="IPR051400">
    <property type="entry name" value="HAD-like_hydrolase"/>
</dbReference>
<dbReference type="InterPro" id="IPR006439">
    <property type="entry name" value="HAD-SF_hydro_IA"/>
</dbReference>
<dbReference type="Proteomes" id="UP000267017">
    <property type="component" value="Unassembled WGS sequence"/>
</dbReference>
<dbReference type="SFLD" id="SFLDG01129">
    <property type="entry name" value="C1.5:_HAD__Beta-PGM__Phosphata"/>
    <property type="match status" value="1"/>
</dbReference>
<comment type="cofactor">
    <cofactor evidence="1">
        <name>Mg(2+)</name>
        <dbReference type="ChEBI" id="CHEBI:18420"/>
    </cofactor>
</comment>
<dbReference type="Gene3D" id="3.40.50.1000">
    <property type="entry name" value="HAD superfamily/HAD-like"/>
    <property type="match status" value="1"/>
</dbReference>
<dbReference type="GO" id="GO:0016791">
    <property type="term" value="F:phosphatase activity"/>
    <property type="evidence" value="ECO:0007669"/>
    <property type="project" value="TreeGrafter"/>
</dbReference>
<keyword evidence="6" id="KW-1185">Reference proteome</keyword>
<dbReference type="OrthoDB" id="25198at2"/>
<dbReference type="Pfam" id="PF00702">
    <property type="entry name" value="Hydrolase"/>
    <property type="match status" value="1"/>
</dbReference>
<dbReference type="InterPro" id="IPR023214">
    <property type="entry name" value="HAD_sf"/>
</dbReference>
<gene>
    <name evidence="5" type="ORF">EHV15_15645</name>
</gene>
<evidence type="ECO:0000313" key="6">
    <source>
        <dbReference type="Proteomes" id="UP000267017"/>
    </source>
</evidence>
<dbReference type="Gene3D" id="1.20.120.710">
    <property type="entry name" value="Haloacid dehalogenase hydrolase-like domain"/>
    <property type="match status" value="1"/>
</dbReference>
<accession>A0A3P3UB65</accession>
<dbReference type="InterPro" id="IPR036412">
    <property type="entry name" value="HAD-like_sf"/>
</dbReference>
<dbReference type="GO" id="GO:0044281">
    <property type="term" value="P:small molecule metabolic process"/>
    <property type="evidence" value="ECO:0007669"/>
    <property type="project" value="UniProtKB-ARBA"/>
</dbReference>
<dbReference type="AlphaFoldDB" id="A0A3P3UB65"/>
<reference evidence="5 6" key="1">
    <citation type="submission" date="2018-11" db="EMBL/GenBank/DDBJ databases">
        <title>Genome sequencing of Paenibacillus sp. KCOM 3021 (= ChDC PVNT-B20).</title>
        <authorList>
            <person name="Kook J.-K."/>
            <person name="Park S.-N."/>
            <person name="Lim Y.K."/>
        </authorList>
    </citation>
    <scope>NUCLEOTIDE SEQUENCE [LARGE SCALE GENOMIC DNA]</scope>
    <source>
        <strain evidence="5 6">KCOM 3021</strain>
    </source>
</reference>
<organism evidence="5 6">
    <name type="scientific">Paenibacillus oralis</name>
    <dbReference type="NCBI Taxonomy" id="2490856"/>
    <lineage>
        <taxon>Bacteria</taxon>
        <taxon>Bacillati</taxon>
        <taxon>Bacillota</taxon>
        <taxon>Bacilli</taxon>
        <taxon>Bacillales</taxon>
        <taxon>Paenibacillaceae</taxon>
        <taxon>Paenibacillus</taxon>
    </lineage>
</organism>
<dbReference type="NCBIfam" id="TIGR01549">
    <property type="entry name" value="HAD-SF-IA-v1"/>
    <property type="match status" value="1"/>
</dbReference>
<proteinExistence type="predicted"/>
<evidence type="ECO:0000256" key="1">
    <source>
        <dbReference type="ARBA" id="ARBA00001946"/>
    </source>
</evidence>
<sequence>MGGETLNSVQSAALTSAVFFDLDDTIYDHLLPFRDALQAVLNTGDDFPYEPAYHRMRFYSDHLSALAGGTPTHGRALEDMRTERFIRSLAEFGVTLTREQAAAVQSAYLDRQFRIRPFDGAFELIGKLKSSKTLVGLITNGPPEHQWRKIRALELDRLVSPGLIYISGAVGITKPDRKLFDHVAAEAGLAPEQCSYVGDSWRNDVVGAAGAGWRTIWFNHRRAKPESAFRPHEQAFSYADINRLLLGD</sequence>
<evidence type="ECO:0000256" key="2">
    <source>
        <dbReference type="ARBA" id="ARBA00022723"/>
    </source>
</evidence>
<evidence type="ECO:0000313" key="5">
    <source>
        <dbReference type="EMBL" id="RRJ67602.1"/>
    </source>
</evidence>